<dbReference type="EMBL" id="JAYFSO010000002">
    <property type="protein sequence ID" value="MEA5122669.1"/>
    <property type="molecule type" value="Genomic_DNA"/>
</dbReference>
<accession>A0ABU5PSV5</accession>
<feature type="region of interest" description="Disordered" evidence="1">
    <location>
        <begin position="82"/>
        <end position="126"/>
    </location>
</feature>
<protein>
    <submittedName>
        <fullName evidence="2">Uncharacterized protein</fullName>
    </submittedName>
</protein>
<evidence type="ECO:0000256" key="1">
    <source>
        <dbReference type="SAM" id="MobiDB-lite"/>
    </source>
</evidence>
<proteinExistence type="predicted"/>
<dbReference type="RefSeq" id="WP_153041983.1">
    <property type="nucleotide sequence ID" value="NZ_JAYFSN010000005.1"/>
</dbReference>
<gene>
    <name evidence="2" type="ORF">VB146_02055</name>
</gene>
<dbReference type="Proteomes" id="UP001303614">
    <property type="component" value="Unassembled WGS sequence"/>
</dbReference>
<keyword evidence="3" id="KW-1185">Reference proteome</keyword>
<sequence length="126" mass="14095">MIAVAHGWRLVQIDWRAIGGSAWHAMRRRSGEQLVKRIPVCVGFVVSMRKQDSLLPSLVRRSVLCINTDQEIGMTTHRIDGRVSHSAQEEVQDEHAKQDALQDEAVEETFPASDPVSPFVPAKPLD</sequence>
<evidence type="ECO:0000313" key="3">
    <source>
        <dbReference type="Proteomes" id="UP001303614"/>
    </source>
</evidence>
<comment type="caution">
    <text evidence="2">The sequence shown here is derived from an EMBL/GenBank/DDBJ whole genome shotgun (WGS) entry which is preliminary data.</text>
</comment>
<organism evidence="2 3">
    <name type="scientific">Xanthomonas floridensis</name>
    <dbReference type="NCBI Taxonomy" id="1843580"/>
    <lineage>
        <taxon>Bacteria</taxon>
        <taxon>Pseudomonadati</taxon>
        <taxon>Pseudomonadota</taxon>
        <taxon>Gammaproteobacteria</taxon>
        <taxon>Lysobacterales</taxon>
        <taxon>Lysobacteraceae</taxon>
        <taxon>Xanthomonas</taxon>
    </lineage>
</organism>
<name>A0ABU5PSV5_9XANT</name>
<reference evidence="2 3" key="1">
    <citation type="submission" date="2023-12" db="EMBL/GenBank/DDBJ databases">
        <title>Genome sequencing of Xanthomonas floridensis.</title>
        <authorList>
            <person name="Greer S."/>
            <person name="Harrison J."/>
            <person name="Grant M."/>
            <person name="Vicente J."/>
            <person name="Studholme D."/>
        </authorList>
    </citation>
    <scope>NUCLEOTIDE SEQUENCE [LARGE SCALE GENOMIC DNA]</scope>
    <source>
        <strain evidence="2 3">WHRI 8848</strain>
    </source>
</reference>
<evidence type="ECO:0000313" key="2">
    <source>
        <dbReference type="EMBL" id="MEA5122669.1"/>
    </source>
</evidence>